<organism evidence="2 3">
    <name type="scientific">Actinia tenebrosa</name>
    <name type="common">Australian red waratah sea anemone</name>
    <dbReference type="NCBI Taxonomy" id="6105"/>
    <lineage>
        <taxon>Eukaryota</taxon>
        <taxon>Metazoa</taxon>
        <taxon>Cnidaria</taxon>
        <taxon>Anthozoa</taxon>
        <taxon>Hexacorallia</taxon>
        <taxon>Actiniaria</taxon>
        <taxon>Actiniidae</taxon>
        <taxon>Actinia</taxon>
    </lineage>
</organism>
<dbReference type="RefSeq" id="XP_031551260.1">
    <property type="nucleotide sequence ID" value="XM_031695400.1"/>
</dbReference>
<dbReference type="InterPro" id="IPR048478">
    <property type="entry name" value="LSM12_LSM"/>
</dbReference>
<accession>A0A6P8HFA5</accession>
<dbReference type="Pfam" id="PF21166">
    <property type="entry name" value="LSM12_LSM"/>
    <property type="match status" value="1"/>
</dbReference>
<evidence type="ECO:0000259" key="1">
    <source>
        <dbReference type="PROSITE" id="PS52001"/>
    </source>
</evidence>
<dbReference type="KEGG" id="aten:116288592"/>
<proteinExistence type="predicted"/>
<feature type="domain" description="AD" evidence="1">
    <location>
        <begin position="87"/>
        <end position="184"/>
    </location>
</feature>
<dbReference type="Proteomes" id="UP000515163">
    <property type="component" value="Unplaced"/>
</dbReference>
<name>A0A6P8HFA5_ACTTE</name>
<keyword evidence="2" id="KW-1185">Reference proteome</keyword>
<dbReference type="GeneID" id="116288592"/>
<evidence type="ECO:0000313" key="2">
    <source>
        <dbReference type="Proteomes" id="UP000515163"/>
    </source>
</evidence>
<dbReference type="SMART" id="SM00995">
    <property type="entry name" value="AD"/>
    <property type="match status" value="1"/>
</dbReference>
<dbReference type="PANTHER" id="PTHR13542">
    <property type="entry name" value="LSM12 HOMOLOG"/>
    <property type="match status" value="1"/>
</dbReference>
<dbReference type="InParanoid" id="A0A6P8HFA5"/>
<evidence type="ECO:0000313" key="3">
    <source>
        <dbReference type="RefSeq" id="XP_031551260.1"/>
    </source>
</evidence>
<dbReference type="FunCoup" id="A0A6P8HFA5">
    <property type="interactions" value="1229"/>
</dbReference>
<reference evidence="3" key="1">
    <citation type="submission" date="2025-08" db="UniProtKB">
        <authorList>
            <consortium name="RefSeq"/>
        </authorList>
    </citation>
    <scope>IDENTIFICATION</scope>
    <source>
        <tissue evidence="3">Tentacle</tissue>
    </source>
</reference>
<dbReference type="InterPro" id="IPR047574">
    <property type="entry name" value="AD"/>
</dbReference>
<sequence length="188" mass="21176">MATSESGRMKDGKDIPPGTIVACTTIFNEKFEGEVMAFDYGTKFVVIKTPTAKGSKKGNSDVRMFNISNLSNFEIVKESIKPAQSLPAIDLEKIEKRTKCKIQDKRLAVSRVGIDVTPEGQKLFDVIAKQFNELYWEEKNIVIMDKVIISPPYSTENIHPKDGKDEQALTYIKGIVNKYYENDKESSN</sequence>
<gene>
    <name evidence="3" type="primary">LOC116288592</name>
</gene>
<dbReference type="AlphaFoldDB" id="A0A6P8HFA5"/>
<protein>
    <submittedName>
        <fullName evidence="3">Protein LSM12 homolog A-like</fullName>
    </submittedName>
</protein>
<dbReference type="OrthoDB" id="1057137at2759"/>
<dbReference type="Pfam" id="PF09793">
    <property type="entry name" value="AD"/>
    <property type="match status" value="1"/>
</dbReference>
<dbReference type="PROSITE" id="PS52001">
    <property type="entry name" value="AD"/>
    <property type="match status" value="1"/>
</dbReference>
<dbReference type="InterPro" id="IPR019181">
    <property type="entry name" value="LSM12_ABD"/>
</dbReference>
<dbReference type="InterPro" id="IPR039683">
    <property type="entry name" value="Lsm12-like"/>
</dbReference>